<dbReference type="EMBL" id="ON529851">
    <property type="protein sequence ID" value="UTC28747.1"/>
    <property type="molecule type" value="Genomic_DNA"/>
</dbReference>
<organism evidence="2 3">
    <name type="scientific">Brevundimonas phage vB_BpoS-Marchewka</name>
    <dbReference type="NCBI Taxonomy" id="2948604"/>
    <lineage>
        <taxon>Viruses</taxon>
        <taxon>Duplodnaviria</taxon>
        <taxon>Heunggongvirae</taxon>
        <taxon>Uroviricota</taxon>
        <taxon>Caudoviricetes</taxon>
        <taxon>Jeanschmidtviridae</taxon>
        <taxon>Marchewkavirus</taxon>
        <taxon>Marchewkavirus marchewka</taxon>
    </lineage>
</organism>
<proteinExistence type="predicted"/>
<feature type="transmembrane region" description="Helical" evidence="1">
    <location>
        <begin position="45"/>
        <end position="67"/>
    </location>
</feature>
<keyword evidence="3" id="KW-1185">Reference proteome</keyword>
<evidence type="ECO:0000313" key="3">
    <source>
        <dbReference type="Proteomes" id="UP001056634"/>
    </source>
</evidence>
<reference evidence="2" key="1">
    <citation type="submission" date="2022-04" db="EMBL/GenBank/DDBJ databases">
        <authorList>
            <person name="Friedrich I."/>
            <person name="Schneider D."/>
            <person name="Poehlein A."/>
            <person name="Hertel R."/>
            <person name="Daniel R."/>
        </authorList>
    </citation>
    <scope>NUCLEOTIDE SEQUENCE</scope>
</reference>
<evidence type="ECO:0000256" key="1">
    <source>
        <dbReference type="SAM" id="Phobius"/>
    </source>
</evidence>
<evidence type="ECO:0008006" key="4">
    <source>
        <dbReference type="Google" id="ProtNLM"/>
    </source>
</evidence>
<feature type="transmembrane region" description="Helical" evidence="1">
    <location>
        <begin position="6"/>
        <end position="33"/>
    </location>
</feature>
<name>A0A9E7STU8_9CAUD</name>
<keyword evidence="1" id="KW-1133">Transmembrane helix</keyword>
<keyword evidence="1" id="KW-0812">Transmembrane</keyword>
<evidence type="ECO:0000313" key="2">
    <source>
        <dbReference type="EMBL" id="UTC28747.1"/>
    </source>
</evidence>
<dbReference type="Proteomes" id="UP001056634">
    <property type="component" value="Segment"/>
</dbReference>
<keyword evidence="1" id="KW-0472">Membrane</keyword>
<accession>A0A9E7STU8</accession>
<protein>
    <recommendedName>
        <fullName evidence="4">Transmembrane protein</fullName>
    </recommendedName>
</protein>
<sequence>MTQNEVIYYSIAAILLFTGLVCVGVGGVLRFGGEGRGDCGLWVRYGLYTVLLAGGLAGVTGSIAWLVRLAS</sequence>
<gene>
    <name evidence="2" type="ORF">MARCHEWKA_02350</name>
</gene>